<dbReference type="PROSITE" id="PS51891">
    <property type="entry name" value="CENP_V_GFA"/>
    <property type="match status" value="1"/>
</dbReference>
<keyword evidence="3" id="KW-0862">Zinc</keyword>
<evidence type="ECO:0000313" key="7">
    <source>
        <dbReference type="Proteomes" id="UP000674938"/>
    </source>
</evidence>
<keyword evidence="2" id="KW-0479">Metal-binding</keyword>
<dbReference type="PANTHER" id="PTHR33337:SF40">
    <property type="entry name" value="CENP-V_GFA DOMAIN-CONTAINING PROTEIN-RELATED"/>
    <property type="match status" value="1"/>
</dbReference>
<accession>A0A940PAE8</accession>
<dbReference type="EMBL" id="JAEEGA010000004">
    <property type="protein sequence ID" value="MBP1040922.1"/>
    <property type="molecule type" value="Genomic_DNA"/>
</dbReference>
<keyword evidence="4" id="KW-0456">Lyase</keyword>
<evidence type="ECO:0000256" key="2">
    <source>
        <dbReference type="ARBA" id="ARBA00022723"/>
    </source>
</evidence>
<proteinExistence type="inferred from homology"/>
<sequence length="134" mass="15226">MSTYKCSCFCKSVQFQATLKNLDLVVCHCSMCRKLTGSTGFASLECANDVTFISKKHLAIFNSSEVAERGFCSNCGTTLFDHFKPANAFFIPPAIIENLPEENIHFVEEIYFDNKPSYYAYKNKTKKKNESNFK</sequence>
<protein>
    <submittedName>
        <fullName evidence="6">GFA family protein</fullName>
    </submittedName>
</protein>
<gene>
    <name evidence="6" type="ORF">I6N95_07890</name>
</gene>
<dbReference type="RefSeq" id="WP_209526455.1">
    <property type="nucleotide sequence ID" value="NZ_JAEEGA010000004.1"/>
</dbReference>
<organism evidence="6 7">
    <name type="scientific">Vagococcus allomyrinae</name>
    <dbReference type="NCBI Taxonomy" id="2794353"/>
    <lineage>
        <taxon>Bacteria</taxon>
        <taxon>Bacillati</taxon>
        <taxon>Bacillota</taxon>
        <taxon>Bacilli</taxon>
        <taxon>Lactobacillales</taxon>
        <taxon>Enterococcaceae</taxon>
        <taxon>Vagococcus</taxon>
    </lineage>
</organism>
<dbReference type="GO" id="GO:0046872">
    <property type="term" value="F:metal ion binding"/>
    <property type="evidence" value="ECO:0007669"/>
    <property type="project" value="UniProtKB-KW"/>
</dbReference>
<evidence type="ECO:0000313" key="6">
    <source>
        <dbReference type="EMBL" id="MBP1040922.1"/>
    </source>
</evidence>
<dbReference type="InterPro" id="IPR006913">
    <property type="entry name" value="CENP-V/GFA"/>
</dbReference>
<dbReference type="PANTHER" id="PTHR33337">
    <property type="entry name" value="GFA DOMAIN-CONTAINING PROTEIN"/>
    <property type="match status" value="1"/>
</dbReference>
<dbReference type="AlphaFoldDB" id="A0A940PAE8"/>
<evidence type="ECO:0000256" key="3">
    <source>
        <dbReference type="ARBA" id="ARBA00022833"/>
    </source>
</evidence>
<reference evidence="6" key="1">
    <citation type="submission" date="2020-12" db="EMBL/GenBank/DDBJ databases">
        <title>Vagococcus allomyrinae sp. nov. and Enterococcus lavae sp. nov., isolated from the larvae of Allomyrina dichotoma.</title>
        <authorList>
            <person name="Lee S.D."/>
        </authorList>
    </citation>
    <scope>NUCLEOTIDE SEQUENCE</scope>
    <source>
        <strain evidence="6">BWB3-3</strain>
    </source>
</reference>
<dbReference type="InterPro" id="IPR011057">
    <property type="entry name" value="Mss4-like_sf"/>
</dbReference>
<comment type="similarity">
    <text evidence="1">Belongs to the Gfa family.</text>
</comment>
<comment type="caution">
    <text evidence="6">The sequence shown here is derived from an EMBL/GenBank/DDBJ whole genome shotgun (WGS) entry which is preliminary data.</text>
</comment>
<dbReference type="SUPFAM" id="SSF51316">
    <property type="entry name" value="Mss4-like"/>
    <property type="match status" value="1"/>
</dbReference>
<dbReference type="Proteomes" id="UP000674938">
    <property type="component" value="Unassembled WGS sequence"/>
</dbReference>
<dbReference type="GO" id="GO:0016846">
    <property type="term" value="F:carbon-sulfur lyase activity"/>
    <property type="evidence" value="ECO:0007669"/>
    <property type="project" value="InterPro"/>
</dbReference>
<dbReference type="Pfam" id="PF04828">
    <property type="entry name" value="GFA"/>
    <property type="match status" value="1"/>
</dbReference>
<evidence type="ECO:0000256" key="4">
    <source>
        <dbReference type="ARBA" id="ARBA00023239"/>
    </source>
</evidence>
<keyword evidence="7" id="KW-1185">Reference proteome</keyword>
<evidence type="ECO:0000256" key="1">
    <source>
        <dbReference type="ARBA" id="ARBA00005495"/>
    </source>
</evidence>
<dbReference type="Gene3D" id="3.90.1590.10">
    <property type="entry name" value="glutathione-dependent formaldehyde- activating enzyme (gfa)"/>
    <property type="match status" value="1"/>
</dbReference>
<evidence type="ECO:0000259" key="5">
    <source>
        <dbReference type="PROSITE" id="PS51891"/>
    </source>
</evidence>
<feature type="domain" description="CENP-V/GFA" evidence="5">
    <location>
        <begin position="4"/>
        <end position="119"/>
    </location>
</feature>
<name>A0A940PAE8_9ENTE</name>